<sequence length="159" mass="18559">MGRIGGKWCSREIRRIRWMERKGRFMKPNMESNVESRIGWIKTPVPMIRCTITEKDTGDGAKLHFMLVIWSNVRGALTPKYTKKRKVGSLVEEMFKRRLPVCVARGHLVNEIGGRVKCPKCQNRAGVLEWARRGHGDLQQWIEKKKKKALSEKKKKKRC</sequence>
<evidence type="ECO:0000313" key="1">
    <source>
        <dbReference type="EMBL" id="KAD4385099.1"/>
    </source>
</evidence>
<dbReference type="Proteomes" id="UP000326396">
    <property type="component" value="Linkage Group LG3"/>
</dbReference>
<name>A0A5N6N4A3_9ASTR</name>
<gene>
    <name evidence="1" type="ORF">E3N88_25267</name>
</gene>
<evidence type="ECO:0000313" key="2">
    <source>
        <dbReference type="Proteomes" id="UP000326396"/>
    </source>
</evidence>
<reference evidence="1 2" key="1">
    <citation type="submission" date="2019-05" db="EMBL/GenBank/DDBJ databases">
        <title>Mikania micrantha, genome provides insights into the molecular mechanism of rapid growth.</title>
        <authorList>
            <person name="Liu B."/>
        </authorList>
    </citation>
    <scope>NUCLEOTIDE SEQUENCE [LARGE SCALE GENOMIC DNA]</scope>
    <source>
        <strain evidence="1">NLD-2019</strain>
        <tissue evidence="1">Leaf</tissue>
    </source>
</reference>
<keyword evidence="2" id="KW-1185">Reference proteome</keyword>
<accession>A0A5N6N4A3</accession>
<comment type="caution">
    <text evidence="1">The sequence shown here is derived from an EMBL/GenBank/DDBJ whole genome shotgun (WGS) entry which is preliminary data.</text>
</comment>
<protein>
    <submittedName>
        <fullName evidence="1">Uncharacterized protein</fullName>
    </submittedName>
</protein>
<organism evidence="1 2">
    <name type="scientific">Mikania micrantha</name>
    <name type="common">bitter vine</name>
    <dbReference type="NCBI Taxonomy" id="192012"/>
    <lineage>
        <taxon>Eukaryota</taxon>
        <taxon>Viridiplantae</taxon>
        <taxon>Streptophyta</taxon>
        <taxon>Embryophyta</taxon>
        <taxon>Tracheophyta</taxon>
        <taxon>Spermatophyta</taxon>
        <taxon>Magnoliopsida</taxon>
        <taxon>eudicotyledons</taxon>
        <taxon>Gunneridae</taxon>
        <taxon>Pentapetalae</taxon>
        <taxon>asterids</taxon>
        <taxon>campanulids</taxon>
        <taxon>Asterales</taxon>
        <taxon>Asteraceae</taxon>
        <taxon>Asteroideae</taxon>
        <taxon>Heliantheae alliance</taxon>
        <taxon>Eupatorieae</taxon>
        <taxon>Mikania</taxon>
    </lineage>
</organism>
<dbReference type="AlphaFoldDB" id="A0A5N6N4A3"/>
<dbReference type="EMBL" id="SZYD01000013">
    <property type="protein sequence ID" value="KAD4385099.1"/>
    <property type="molecule type" value="Genomic_DNA"/>
</dbReference>
<proteinExistence type="predicted"/>
<dbReference type="OrthoDB" id="1837706at2759"/>